<keyword evidence="1" id="KW-0479">Metal-binding</keyword>
<protein>
    <recommendedName>
        <fullName evidence="3">CCHC-type domain-containing protein</fullName>
    </recommendedName>
</protein>
<sequence>MSFYKTIEELDDKGIEEELRIWHYMYTIECLTCNKIILKKEAIEAVEYNKEFIEKICKSCYEKGPENLEDENKLDDETEIEKRLERLKNLIKVLEIKVSDEELLRLIKSEEEVEEENDDTDDSEKIGEILDPEEHEIWEENTGSFNENEFESENENVINTEGFGLSQNSDSNNSLNIENSDNESEISDYNLQDLFQENILLDMANQDQIKRIMENVIGLAPNTLDNVLGAGQTLIERIQTAGIGGIVGMPTFSGKEDEDVNDWIRQFEVAFTVSGRIEGNVGGGVCNQNKANVAITCLRGTALQWYNEEKERVAANLVNWCDHNDDRNLKNKLIDRFTREDVKRRKMIELTRIKQEKNESVEEYTRRFRSIIRIATRGQALHDTYQVNYYIQGLEPTLGYQVRRSSPTNLNDAINIARREEEAKNELIMKTTGVNIEQIRQEKNIGENLKEETNKREENEIYKKMQKPVNEKDIDELSKALEQFRTEKIAMGEMLNEIKNQQRRNINRNTNTRNARIMRCYECNEEGHIRPECPQLRRRNNYRTQNNFNRNNNERRNNDNNRNINLMDHERYYDNNRYNNNEYYNNYETYKYEKEIFPTLRSGRKYGGDLDNEDIKMEIEDVSIPPKREYDIKMGY</sequence>
<dbReference type="AlphaFoldDB" id="A0A015I8M6"/>
<dbReference type="InterPro" id="IPR005162">
    <property type="entry name" value="Retrotrans_gag_dom"/>
</dbReference>
<name>A0A015I8M6_RHIIW</name>
<dbReference type="PANTHER" id="PTHR33223:SF6">
    <property type="entry name" value="CCHC-TYPE DOMAIN-CONTAINING PROTEIN"/>
    <property type="match status" value="1"/>
</dbReference>
<dbReference type="SUPFAM" id="SSF57756">
    <property type="entry name" value="Retrovirus zinc finger-like domains"/>
    <property type="match status" value="1"/>
</dbReference>
<dbReference type="HOGENOM" id="CLU_009853_2_1_1"/>
<dbReference type="EMBL" id="JEMT01028861">
    <property type="protein sequence ID" value="EXX53547.1"/>
    <property type="molecule type" value="Genomic_DNA"/>
</dbReference>
<feature type="coiled-coil region" evidence="2">
    <location>
        <begin position="77"/>
        <end position="104"/>
    </location>
</feature>
<dbReference type="GO" id="GO:0003676">
    <property type="term" value="F:nucleic acid binding"/>
    <property type="evidence" value="ECO:0007669"/>
    <property type="project" value="InterPro"/>
</dbReference>
<evidence type="ECO:0000313" key="4">
    <source>
        <dbReference type="EMBL" id="EXX53547.1"/>
    </source>
</evidence>
<evidence type="ECO:0000259" key="3">
    <source>
        <dbReference type="PROSITE" id="PS50158"/>
    </source>
</evidence>
<dbReference type="SMART" id="SM00343">
    <property type="entry name" value="ZnF_C2HC"/>
    <property type="match status" value="1"/>
</dbReference>
<accession>A0A015I8M6</accession>
<dbReference type="PROSITE" id="PS50158">
    <property type="entry name" value="ZF_CCHC"/>
    <property type="match status" value="1"/>
</dbReference>
<keyword evidence="5" id="KW-1185">Reference proteome</keyword>
<dbReference type="InterPro" id="IPR036875">
    <property type="entry name" value="Znf_CCHC_sf"/>
</dbReference>
<comment type="caution">
    <text evidence="4">The sequence shown here is derived from an EMBL/GenBank/DDBJ whole genome shotgun (WGS) entry which is preliminary data.</text>
</comment>
<gene>
    <name evidence="4" type="ORF">RirG_242900</name>
</gene>
<keyword evidence="1" id="KW-0862">Zinc</keyword>
<organism evidence="4 5">
    <name type="scientific">Rhizophagus irregularis (strain DAOM 197198w)</name>
    <name type="common">Glomus intraradices</name>
    <dbReference type="NCBI Taxonomy" id="1432141"/>
    <lineage>
        <taxon>Eukaryota</taxon>
        <taxon>Fungi</taxon>
        <taxon>Fungi incertae sedis</taxon>
        <taxon>Mucoromycota</taxon>
        <taxon>Glomeromycotina</taxon>
        <taxon>Glomeromycetes</taxon>
        <taxon>Glomerales</taxon>
        <taxon>Glomeraceae</taxon>
        <taxon>Rhizophagus</taxon>
    </lineage>
</organism>
<reference evidence="4 5" key="1">
    <citation type="submission" date="2014-02" db="EMBL/GenBank/DDBJ databases">
        <title>Single nucleus genome sequencing reveals high similarity among nuclei of an endomycorrhizal fungus.</title>
        <authorList>
            <person name="Lin K."/>
            <person name="Geurts R."/>
            <person name="Zhang Z."/>
            <person name="Limpens E."/>
            <person name="Saunders D.G."/>
            <person name="Mu D."/>
            <person name="Pang E."/>
            <person name="Cao H."/>
            <person name="Cha H."/>
            <person name="Lin T."/>
            <person name="Zhou Q."/>
            <person name="Shang Y."/>
            <person name="Li Y."/>
            <person name="Ivanov S."/>
            <person name="Sharma T."/>
            <person name="Velzen R.V."/>
            <person name="Ruijter N.D."/>
            <person name="Aanen D.K."/>
            <person name="Win J."/>
            <person name="Kamoun S."/>
            <person name="Bisseling T."/>
            <person name="Huang S."/>
        </authorList>
    </citation>
    <scope>NUCLEOTIDE SEQUENCE [LARGE SCALE GENOMIC DNA]</scope>
    <source>
        <strain evidence="5">DAOM197198w</strain>
    </source>
</reference>
<keyword evidence="2" id="KW-0175">Coiled coil</keyword>
<evidence type="ECO:0000313" key="5">
    <source>
        <dbReference type="Proteomes" id="UP000022910"/>
    </source>
</evidence>
<dbReference type="PANTHER" id="PTHR33223">
    <property type="entry name" value="CCHC-TYPE DOMAIN-CONTAINING PROTEIN"/>
    <property type="match status" value="1"/>
</dbReference>
<dbReference type="InterPro" id="IPR001878">
    <property type="entry name" value="Znf_CCHC"/>
</dbReference>
<feature type="domain" description="CCHC-type" evidence="3">
    <location>
        <begin position="519"/>
        <end position="535"/>
    </location>
</feature>
<dbReference type="GO" id="GO:0008270">
    <property type="term" value="F:zinc ion binding"/>
    <property type="evidence" value="ECO:0007669"/>
    <property type="project" value="UniProtKB-KW"/>
</dbReference>
<dbReference type="Pfam" id="PF03732">
    <property type="entry name" value="Retrotrans_gag"/>
    <property type="match status" value="1"/>
</dbReference>
<dbReference type="Gene3D" id="4.10.60.10">
    <property type="entry name" value="Zinc finger, CCHC-type"/>
    <property type="match status" value="1"/>
</dbReference>
<dbReference type="Proteomes" id="UP000022910">
    <property type="component" value="Unassembled WGS sequence"/>
</dbReference>
<dbReference type="Pfam" id="PF00098">
    <property type="entry name" value="zf-CCHC"/>
    <property type="match status" value="1"/>
</dbReference>
<evidence type="ECO:0000256" key="1">
    <source>
        <dbReference type="PROSITE-ProRule" id="PRU00047"/>
    </source>
</evidence>
<evidence type="ECO:0000256" key="2">
    <source>
        <dbReference type="SAM" id="Coils"/>
    </source>
</evidence>
<proteinExistence type="predicted"/>
<keyword evidence="1" id="KW-0863">Zinc-finger</keyword>